<evidence type="ECO:0000256" key="5">
    <source>
        <dbReference type="ARBA" id="ARBA00023209"/>
    </source>
</evidence>
<dbReference type="Gene3D" id="3.30.870.10">
    <property type="entry name" value="Endonuclease Chain A"/>
    <property type="match status" value="1"/>
</dbReference>
<comment type="pathway">
    <text evidence="7">Phospholipid metabolism; phosphatidylglycerol biosynthesis; phosphatidylglycerol from CDP-diacylglycerol: step 1/2.</text>
</comment>
<evidence type="ECO:0000256" key="7">
    <source>
        <dbReference type="RuleBase" id="RU365024"/>
    </source>
</evidence>
<dbReference type="Proteomes" id="UP000695022">
    <property type="component" value="Unplaced"/>
</dbReference>
<sequence>VDCVYEALEQSSRGPEPLQVRMLLDYTRGSREDHGGKSSRTMLLPLLRDFADSVQVALYHTPDLRGMYKFLLRGKFSETVGLQHMKIYLFDDAVVMSG</sequence>
<evidence type="ECO:0000256" key="2">
    <source>
        <dbReference type="ARBA" id="ARBA00022679"/>
    </source>
</evidence>
<keyword evidence="4 7" id="KW-0443">Lipid metabolism</keyword>
<evidence type="ECO:0000256" key="6">
    <source>
        <dbReference type="ARBA" id="ARBA00023264"/>
    </source>
</evidence>
<proteinExistence type="inferred from homology"/>
<evidence type="ECO:0000313" key="9">
    <source>
        <dbReference type="RefSeq" id="XP_014679329.1"/>
    </source>
</evidence>
<keyword evidence="5 7" id="KW-0594">Phospholipid biosynthesis</keyword>
<evidence type="ECO:0000256" key="3">
    <source>
        <dbReference type="ARBA" id="ARBA00022737"/>
    </source>
</evidence>
<keyword evidence="7" id="KW-0547">Nucleotide-binding</keyword>
<dbReference type="EC" id="2.7.8.5" evidence="7"/>
<name>A0ABM1F4F8_PRICU</name>
<dbReference type="PANTHER" id="PTHR12586">
    <property type="entry name" value="CDP-DIACYLGLYCEROL--SERINE O-PHOSPHATIDYLTRANSFERASE"/>
    <property type="match status" value="1"/>
</dbReference>
<keyword evidence="7" id="KW-0067">ATP-binding</keyword>
<protein>
    <recommendedName>
        <fullName evidence="7">CDP-diacylglycerol--glycerol-3-phosphate 3-phosphatidyltransferase</fullName>
        <ecNumber evidence="7">2.7.8.5</ecNumber>
    </recommendedName>
</protein>
<accession>A0ABM1F4F8</accession>
<organism evidence="8 9">
    <name type="scientific">Priapulus caudatus</name>
    <name type="common">Priapulid worm</name>
    <dbReference type="NCBI Taxonomy" id="37621"/>
    <lineage>
        <taxon>Eukaryota</taxon>
        <taxon>Metazoa</taxon>
        <taxon>Ecdysozoa</taxon>
        <taxon>Scalidophora</taxon>
        <taxon>Priapulida</taxon>
        <taxon>Priapulimorpha</taxon>
        <taxon>Priapulimorphida</taxon>
        <taxon>Priapulidae</taxon>
        <taxon>Priapulus</taxon>
    </lineage>
</organism>
<comment type="subcellular location">
    <subcellularLocation>
        <location evidence="7">Mitochondrion</location>
    </subcellularLocation>
</comment>
<evidence type="ECO:0000256" key="1">
    <source>
        <dbReference type="ARBA" id="ARBA00022516"/>
    </source>
</evidence>
<feature type="non-terminal residue" evidence="9">
    <location>
        <position position="1"/>
    </location>
</feature>
<comment type="catalytic activity">
    <reaction evidence="7">
        <text>a CDP-1,2-diacyl-sn-glycerol + sn-glycerol 3-phosphate = a 1,2-diacyl-sn-glycero-3-phospho-(1'-sn-glycero-3'-phosphate) + CMP + H(+)</text>
        <dbReference type="Rhea" id="RHEA:12593"/>
        <dbReference type="ChEBI" id="CHEBI:15378"/>
        <dbReference type="ChEBI" id="CHEBI:57597"/>
        <dbReference type="ChEBI" id="CHEBI:58332"/>
        <dbReference type="ChEBI" id="CHEBI:60110"/>
        <dbReference type="ChEBI" id="CHEBI:60377"/>
        <dbReference type="EC" id="2.7.8.5"/>
    </reaction>
</comment>
<keyword evidence="3" id="KW-0677">Repeat</keyword>
<feature type="non-terminal residue" evidence="9">
    <location>
        <position position="98"/>
    </location>
</feature>
<reference evidence="9" key="1">
    <citation type="submission" date="2025-08" db="UniProtKB">
        <authorList>
            <consortium name="RefSeq"/>
        </authorList>
    </citation>
    <scope>IDENTIFICATION</scope>
</reference>
<gene>
    <name evidence="9" type="primary">LOC106819191</name>
</gene>
<dbReference type="InterPro" id="IPR016270">
    <property type="entry name" value="PGS1"/>
</dbReference>
<dbReference type="PANTHER" id="PTHR12586:SF1">
    <property type="entry name" value="CDP-DIACYLGLYCEROL--GLYCEROL-3-PHOSPHATE 3-PHOSPHATIDYLTRANSFERASE, MITOCHONDRIAL"/>
    <property type="match status" value="1"/>
</dbReference>
<keyword evidence="2 7" id="KW-0808">Transferase</keyword>
<keyword evidence="6 7" id="KW-1208">Phospholipid metabolism</keyword>
<keyword evidence="8" id="KW-1185">Reference proteome</keyword>
<comment type="similarity">
    <text evidence="7">Belongs to the CDP-alcohol phosphatidyltransferase class-II family.</text>
</comment>
<keyword evidence="7" id="KW-0496">Mitochondrion</keyword>
<comment type="function">
    <text evidence="7">Functions in the biosynthesis of the anionic phospholipids phosphatidylglycerol and cardiolipin.</text>
</comment>
<dbReference type="RefSeq" id="XP_014679329.1">
    <property type="nucleotide sequence ID" value="XM_014823843.1"/>
</dbReference>
<keyword evidence="1 7" id="KW-0444">Lipid biosynthesis</keyword>
<dbReference type="GeneID" id="106819191"/>
<evidence type="ECO:0000256" key="4">
    <source>
        <dbReference type="ARBA" id="ARBA00023098"/>
    </source>
</evidence>
<evidence type="ECO:0000313" key="8">
    <source>
        <dbReference type="Proteomes" id="UP000695022"/>
    </source>
</evidence>
<dbReference type="SUPFAM" id="SSF56024">
    <property type="entry name" value="Phospholipase D/nuclease"/>
    <property type="match status" value="1"/>
</dbReference>